<dbReference type="Proteomes" id="UP001562425">
    <property type="component" value="Unassembled WGS sequence"/>
</dbReference>
<reference evidence="1 2" key="1">
    <citation type="submission" date="2024-05" db="EMBL/GenBank/DDBJ databases">
        <title>Culex pipiens pipiens assembly and annotation.</title>
        <authorList>
            <person name="Alout H."/>
            <person name="Durand T."/>
        </authorList>
    </citation>
    <scope>NUCLEOTIDE SEQUENCE [LARGE SCALE GENOMIC DNA]</scope>
    <source>
        <strain evidence="1">HA-2024</strain>
        <tissue evidence="1">Whole body</tissue>
    </source>
</reference>
<dbReference type="EMBL" id="JBEHCU010012737">
    <property type="protein sequence ID" value="KAL1375151.1"/>
    <property type="molecule type" value="Genomic_DNA"/>
</dbReference>
<sequence>MHRNSVQLITLKACNVKLRRNEPTRINLEFDMPTVLDQMYARFTLNYKLKTYQPLLIDVTMEVCWALNQKPGVNPMADYVLGTIREHIVKIVLAESVLQLFGRITDKNNVTMINARGYLAVRSKGLAALSMLDW</sequence>
<dbReference type="PANTHER" id="PTHR20898">
    <property type="entry name" value="DAEDALUS ON 3-RELATED-RELATED"/>
    <property type="match status" value="1"/>
</dbReference>
<keyword evidence="2" id="KW-1185">Reference proteome</keyword>
<dbReference type="PANTHER" id="PTHR20898:SF0">
    <property type="entry name" value="DAEDALUS ON 3-RELATED"/>
    <property type="match status" value="1"/>
</dbReference>
<evidence type="ECO:0000313" key="2">
    <source>
        <dbReference type="Proteomes" id="UP001562425"/>
    </source>
</evidence>
<dbReference type="AlphaFoldDB" id="A0ABD1CFN8"/>
<name>A0ABD1CFN8_CULPP</name>
<protein>
    <submittedName>
        <fullName evidence="1">Uncharacterized protein</fullName>
    </submittedName>
</protein>
<gene>
    <name evidence="1" type="ORF">pipiens_017666</name>
</gene>
<evidence type="ECO:0000313" key="1">
    <source>
        <dbReference type="EMBL" id="KAL1375151.1"/>
    </source>
</evidence>
<organism evidence="1 2">
    <name type="scientific">Culex pipiens pipiens</name>
    <name type="common">Northern house mosquito</name>
    <dbReference type="NCBI Taxonomy" id="38569"/>
    <lineage>
        <taxon>Eukaryota</taxon>
        <taxon>Metazoa</taxon>
        <taxon>Ecdysozoa</taxon>
        <taxon>Arthropoda</taxon>
        <taxon>Hexapoda</taxon>
        <taxon>Insecta</taxon>
        <taxon>Pterygota</taxon>
        <taxon>Neoptera</taxon>
        <taxon>Endopterygota</taxon>
        <taxon>Diptera</taxon>
        <taxon>Nematocera</taxon>
        <taxon>Culicoidea</taxon>
        <taxon>Culicidae</taxon>
        <taxon>Culicinae</taxon>
        <taxon>Culicini</taxon>
        <taxon>Culex</taxon>
        <taxon>Culex</taxon>
    </lineage>
</organism>
<comment type="caution">
    <text evidence="1">The sequence shown here is derived from an EMBL/GenBank/DDBJ whole genome shotgun (WGS) entry which is preliminary data.</text>
</comment>
<proteinExistence type="predicted"/>
<accession>A0ABD1CFN8</accession>